<reference evidence="4" key="1">
    <citation type="submission" date="2016-06" db="UniProtKB">
        <authorList>
            <consortium name="WormBaseParasite"/>
        </authorList>
    </citation>
    <scope>IDENTIFICATION</scope>
</reference>
<feature type="region of interest" description="Disordered" evidence="1">
    <location>
        <begin position="45"/>
        <end position="68"/>
    </location>
</feature>
<evidence type="ECO:0000256" key="1">
    <source>
        <dbReference type="SAM" id="MobiDB-lite"/>
    </source>
</evidence>
<evidence type="ECO:0000313" key="4">
    <source>
        <dbReference type="WBParaSite" id="nOo.2.0.1.t00860-RA"/>
    </source>
</evidence>
<dbReference type="WBParaSite" id="nOo.2.0.1.t00860-RA">
    <property type="protein sequence ID" value="nOo.2.0.1.t00860-RA"/>
    <property type="gene ID" value="nOo.2.0.1.g00860"/>
</dbReference>
<accession>A0A182DYV7</accession>
<name>A0A182DYV7_ONCOC</name>
<evidence type="ECO:0000313" key="3">
    <source>
        <dbReference type="Proteomes" id="UP000271087"/>
    </source>
</evidence>
<reference evidence="2 3" key="2">
    <citation type="submission" date="2018-08" db="EMBL/GenBank/DDBJ databases">
        <authorList>
            <person name="Laetsch R D."/>
            <person name="Stevens L."/>
            <person name="Kumar S."/>
            <person name="Blaxter L. M."/>
        </authorList>
    </citation>
    <scope>NUCLEOTIDE SEQUENCE [LARGE SCALE GENOMIC DNA]</scope>
</reference>
<dbReference type="AlphaFoldDB" id="A0A182DYV7"/>
<keyword evidence="3" id="KW-1185">Reference proteome</keyword>
<protein>
    <submittedName>
        <fullName evidence="2 4">Uncharacterized protein</fullName>
    </submittedName>
</protein>
<evidence type="ECO:0000313" key="2">
    <source>
        <dbReference type="EMBL" id="VDK62979.1"/>
    </source>
</evidence>
<sequence length="106" mass="11937">MATNRSLGKREPQKDIQGSDFGEVIFFDFERNSFLHFSGSIRLFDNSQRPQSTPQHQRTTTSIDTSDNSAGSLALEMLLKQICSDKADEEERRLGNALSKRELSGL</sequence>
<dbReference type="EMBL" id="UYRW01000094">
    <property type="protein sequence ID" value="VDK62979.1"/>
    <property type="molecule type" value="Genomic_DNA"/>
</dbReference>
<proteinExistence type="predicted"/>
<gene>
    <name evidence="2" type="ORF">NOO_LOCUS860</name>
</gene>
<organism evidence="4">
    <name type="scientific">Onchocerca ochengi</name>
    <name type="common">Filarial nematode worm</name>
    <dbReference type="NCBI Taxonomy" id="42157"/>
    <lineage>
        <taxon>Eukaryota</taxon>
        <taxon>Metazoa</taxon>
        <taxon>Ecdysozoa</taxon>
        <taxon>Nematoda</taxon>
        <taxon>Chromadorea</taxon>
        <taxon>Rhabditida</taxon>
        <taxon>Spirurina</taxon>
        <taxon>Spiruromorpha</taxon>
        <taxon>Filarioidea</taxon>
        <taxon>Onchocercidae</taxon>
        <taxon>Onchocerca</taxon>
    </lineage>
</organism>
<dbReference type="Proteomes" id="UP000271087">
    <property type="component" value="Unassembled WGS sequence"/>
</dbReference>